<dbReference type="AlphaFoldDB" id="A0A194W5W0"/>
<dbReference type="EMBL" id="CM003104">
    <property type="protein sequence ID" value="KUI71652.1"/>
    <property type="molecule type" value="Genomic_DNA"/>
</dbReference>
<accession>A0A194W5W0</accession>
<feature type="region of interest" description="Disordered" evidence="1">
    <location>
        <begin position="428"/>
        <end position="447"/>
    </location>
</feature>
<feature type="compositionally biased region" description="Polar residues" evidence="1">
    <location>
        <begin position="504"/>
        <end position="518"/>
    </location>
</feature>
<gene>
    <name evidence="2" type="ORF">VM1G_06656</name>
</gene>
<dbReference type="Proteomes" id="UP000078559">
    <property type="component" value="Chromosome 7"/>
</dbReference>
<proteinExistence type="predicted"/>
<evidence type="ECO:0000313" key="2">
    <source>
        <dbReference type="EMBL" id="KUI71652.1"/>
    </source>
</evidence>
<feature type="region of interest" description="Disordered" evidence="1">
    <location>
        <begin position="466"/>
        <end position="527"/>
    </location>
</feature>
<name>A0A194W5W0_CYTMA</name>
<feature type="region of interest" description="Disordered" evidence="1">
    <location>
        <begin position="1"/>
        <end position="32"/>
    </location>
</feature>
<sequence>MTDRSWLGFGGRVRAPQPANHDNQSDNVDHAPPALHRSLTQVYVQQQQHQQHHKPPKLSRISSYIGLGAAAKSHSPTTPTYPEITMDRSESMNSGNLGLDLEGPHKKNENNNFYNEADSTWHNPSLKQMIETVSCEMMRNGSSAPIPRHLNGWIASIIEEISHQFCELRDLRAQFADLKETRQKELKEFSAMTSEWEQREYGFKAEINRLEHIISDTQQGAKSVLLARAGSVVNRDDGAAFRAKMDRLSRSEDEDVTLDRNHDYLVEYAKRNSIALSTGGAGLSVDTSPYKTLGTAPRFLDPSTDVYLSQQLRNAVSRRRPRRDQDLDARMAAARISVALTGKPPAPSVKGKASARNSNSSSSSSSSGKASSGSSLLTQGLLAEKMAHDQVTPHTSPTKDEILYGRPVKGPAKGCDILETIREMAAQNGGLPDDAVDDESSYASTPRFSRHQRAFSFNAGEEGFGAPRCLPKTLSSQRPQQSTAEERPSSSQLDGLTQERGDFTPTNLNNQTTECFDTSSDEESNHSRSSILMAMGRNRVTDAGKDETTTAKGRDLDEPSALVQMTKAMAFRRDAVANNLREQARSYMPGPTAPSAVKGLPPDGGCGHDAASEGTISGHKGQLESQAQAV</sequence>
<feature type="compositionally biased region" description="Polar residues" evidence="1">
    <location>
        <begin position="473"/>
        <end position="495"/>
    </location>
</feature>
<dbReference type="OrthoDB" id="5430717at2759"/>
<dbReference type="SMR" id="A0A194W5W0"/>
<feature type="region of interest" description="Disordered" evidence="1">
    <location>
        <begin position="338"/>
        <end position="375"/>
    </location>
</feature>
<protein>
    <submittedName>
        <fullName evidence="2">Uncharacterized protein</fullName>
    </submittedName>
</protein>
<feature type="compositionally biased region" description="Low complexity" evidence="1">
    <location>
        <begin position="350"/>
        <end position="375"/>
    </location>
</feature>
<keyword evidence="3" id="KW-1185">Reference proteome</keyword>
<evidence type="ECO:0000313" key="3">
    <source>
        <dbReference type="Proteomes" id="UP000078559"/>
    </source>
</evidence>
<organism evidence="2 3">
    <name type="scientific">Cytospora mali</name>
    <name type="common">Apple Valsa canker fungus</name>
    <name type="synonym">Valsa mali</name>
    <dbReference type="NCBI Taxonomy" id="578113"/>
    <lineage>
        <taxon>Eukaryota</taxon>
        <taxon>Fungi</taxon>
        <taxon>Dikarya</taxon>
        <taxon>Ascomycota</taxon>
        <taxon>Pezizomycotina</taxon>
        <taxon>Sordariomycetes</taxon>
        <taxon>Sordariomycetidae</taxon>
        <taxon>Diaporthales</taxon>
        <taxon>Cytosporaceae</taxon>
        <taxon>Cytospora</taxon>
    </lineage>
</organism>
<reference evidence="2" key="1">
    <citation type="submission" date="2014-12" db="EMBL/GenBank/DDBJ databases">
        <title>Genome Sequence of Valsa Canker Pathogens Uncovers a Specific Adaption of Colonization on Woody Bark.</title>
        <authorList>
            <person name="Yin Z."/>
            <person name="Liu H."/>
            <person name="Gao X."/>
            <person name="Li Z."/>
            <person name="Song N."/>
            <person name="Ke X."/>
            <person name="Dai Q."/>
            <person name="Wu Y."/>
            <person name="Sun Y."/>
            <person name="Xu J.-R."/>
            <person name="Kang Z.K."/>
            <person name="Wang L."/>
            <person name="Huang L."/>
        </authorList>
    </citation>
    <scope>NUCLEOTIDE SEQUENCE [LARGE SCALE GENOMIC DNA]</scope>
    <source>
        <strain evidence="2">03-8</strain>
    </source>
</reference>
<feature type="region of interest" description="Disordered" evidence="1">
    <location>
        <begin position="586"/>
        <end position="630"/>
    </location>
</feature>
<evidence type="ECO:0000256" key="1">
    <source>
        <dbReference type="SAM" id="MobiDB-lite"/>
    </source>
</evidence>